<dbReference type="PANTHER" id="PTHR13233:SF17">
    <property type="entry name" value="FHA DOMAIN PROTEIN"/>
    <property type="match status" value="1"/>
</dbReference>
<feature type="domain" description="FHA" evidence="2">
    <location>
        <begin position="619"/>
        <end position="676"/>
    </location>
</feature>
<evidence type="ECO:0000313" key="3">
    <source>
        <dbReference type="EMBL" id="KAK7376067.1"/>
    </source>
</evidence>
<gene>
    <name evidence="3" type="ORF">VNO78_34919</name>
</gene>
<keyword evidence="4" id="KW-1185">Reference proteome</keyword>
<dbReference type="SMART" id="SM00240">
    <property type="entry name" value="FHA"/>
    <property type="match status" value="1"/>
</dbReference>
<dbReference type="InterPro" id="IPR025999">
    <property type="entry name" value="MCRS_N"/>
</dbReference>
<dbReference type="InterPro" id="IPR000253">
    <property type="entry name" value="FHA_dom"/>
</dbReference>
<dbReference type="Proteomes" id="UP001386955">
    <property type="component" value="Unassembled WGS sequence"/>
</dbReference>
<dbReference type="GO" id="GO:0002151">
    <property type="term" value="F:G-quadruplex RNA binding"/>
    <property type="evidence" value="ECO:0007669"/>
    <property type="project" value="InterPro"/>
</dbReference>
<dbReference type="Gene3D" id="2.60.200.20">
    <property type="match status" value="1"/>
</dbReference>
<dbReference type="Pfam" id="PF00498">
    <property type="entry name" value="FHA"/>
    <property type="match status" value="1"/>
</dbReference>
<proteinExistence type="predicted"/>
<sequence>MDSLEVLLPWLPEDDLLLKNAVEAGASLESLAKGAVRFSRRYSFSELRDRWWSLLYDEDVSAAAAAAMAKLELAKSGGGVGEGGKKRKAQSIRKYYYAMQKRLRRQRHGAAHVPSDVKNAVVECEGAEKLVIGDNLKLDSDVVNSSLVDCGNCLGLEGVGVGVGQLTNSVGDETLWKTIDDVSLPVHVSVESKKNGGFEGRVDLEGKCGNGGLKLNASDAVVEAVVEDDALNVTDCRLNSENKDELLFMDVDGKEVMSVDKDKPCYDNIDSLLLSSPCDVQGDGDGRESQKLDGETKLAVPSGCASDGLEVVANVLGGNCDDQHGVSCSENNTGSSGAVQGPQPEHSEGFMICVLNTQDPDIPCNDSTDVRTVVPDLGAVKSQPFVNEVGCSEPSTNNQRNELDRSLKKESVLAQSFAASQPVLQGLLPNVNSSRRPVVLGLKSENPGRNSISAVSRQNNNVKVNINPSHSRLVRATMIPASDGHLKQEEIDATASAHAKAEEHKDLSKSEVKSLSLDQEGSDIEEKDDDDNDNDGNYDELPCFSDVETMILEMDLSPADQDANACREVLRYQLEKSKRTIMRLEQGARSSMGRAISSQGAFAVVYGRILKKYIRKSKVILGRATNDVHVDIDLGKEGEEAYKISRRQALIKMESDGSFFIKNLGKRSIYLNGKEISTGQVRGLSSSSVIEIRGISLIFEVNDSCVRRYLENNMNENK</sequence>
<comment type="caution">
    <text evidence="3">The sequence shown here is derived from an EMBL/GenBank/DDBJ whole genome shotgun (WGS) entry which is preliminary data.</text>
</comment>
<dbReference type="InterPro" id="IPR037912">
    <property type="entry name" value="MCRS1"/>
</dbReference>
<evidence type="ECO:0000313" key="4">
    <source>
        <dbReference type="Proteomes" id="UP001386955"/>
    </source>
</evidence>
<dbReference type="PROSITE" id="PS50006">
    <property type="entry name" value="FHA_DOMAIN"/>
    <property type="match status" value="1"/>
</dbReference>
<organism evidence="3 4">
    <name type="scientific">Psophocarpus tetragonolobus</name>
    <name type="common">Winged bean</name>
    <name type="synonym">Dolichos tetragonolobus</name>
    <dbReference type="NCBI Taxonomy" id="3891"/>
    <lineage>
        <taxon>Eukaryota</taxon>
        <taxon>Viridiplantae</taxon>
        <taxon>Streptophyta</taxon>
        <taxon>Embryophyta</taxon>
        <taxon>Tracheophyta</taxon>
        <taxon>Spermatophyta</taxon>
        <taxon>Magnoliopsida</taxon>
        <taxon>eudicotyledons</taxon>
        <taxon>Gunneridae</taxon>
        <taxon>Pentapetalae</taxon>
        <taxon>rosids</taxon>
        <taxon>fabids</taxon>
        <taxon>Fabales</taxon>
        <taxon>Fabaceae</taxon>
        <taxon>Papilionoideae</taxon>
        <taxon>50 kb inversion clade</taxon>
        <taxon>NPAAA clade</taxon>
        <taxon>indigoferoid/millettioid clade</taxon>
        <taxon>Phaseoleae</taxon>
        <taxon>Psophocarpus</taxon>
    </lineage>
</organism>
<dbReference type="PANTHER" id="PTHR13233">
    <property type="entry name" value="MICROSPHERULE PROTEIN 1"/>
    <property type="match status" value="1"/>
</dbReference>
<dbReference type="GO" id="GO:0044545">
    <property type="term" value="C:NSL complex"/>
    <property type="evidence" value="ECO:0007669"/>
    <property type="project" value="TreeGrafter"/>
</dbReference>
<dbReference type="EMBL" id="JAYMYS010000033">
    <property type="protein sequence ID" value="KAK7376067.1"/>
    <property type="molecule type" value="Genomic_DNA"/>
</dbReference>
<dbReference type="FunFam" id="2.60.200.20:FF:000052">
    <property type="entry name" value="Microspherule protein 1"/>
    <property type="match status" value="1"/>
</dbReference>
<dbReference type="Pfam" id="PF13325">
    <property type="entry name" value="MCRS_N"/>
    <property type="match status" value="1"/>
</dbReference>
<dbReference type="CDD" id="cd22687">
    <property type="entry name" value="FHA_MCRS1"/>
    <property type="match status" value="1"/>
</dbReference>
<dbReference type="GO" id="GO:0031011">
    <property type="term" value="C:Ino80 complex"/>
    <property type="evidence" value="ECO:0007669"/>
    <property type="project" value="InterPro"/>
</dbReference>
<dbReference type="SUPFAM" id="SSF49879">
    <property type="entry name" value="SMAD/FHA domain"/>
    <property type="match status" value="1"/>
</dbReference>
<reference evidence="3 4" key="1">
    <citation type="submission" date="2024-01" db="EMBL/GenBank/DDBJ databases">
        <title>The genomes of 5 underutilized Papilionoideae crops provide insights into root nodulation and disease resistanc.</title>
        <authorList>
            <person name="Jiang F."/>
        </authorList>
    </citation>
    <scope>NUCLEOTIDE SEQUENCE [LARGE SCALE GENOMIC DNA]</scope>
    <source>
        <strain evidence="3">DUOXIRENSHENG_FW03</strain>
        <tissue evidence="3">Leaves</tissue>
    </source>
</reference>
<name>A0AAN9RLY4_PSOTE</name>
<dbReference type="GO" id="GO:0071339">
    <property type="term" value="C:MLL1 complex"/>
    <property type="evidence" value="ECO:0007669"/>
    <property type="project" value="InterPro"/>
</dbReference>
<evidence type="ECO:0000259" key="2">
    <source>
        <dbReference type="PROSITE" id="PS50006"/>
    </source>
</evidence>
<protein>
    <recommendedName>
        <fullName evidence="2">FHA domain-containing protein</fullName>
    </recommendedName>
</protein>
<accession>A0AAN9RLY4</accession>
<feature type="compositionally biased region" description="Acidic residues" evidence="1">
    <location>
        <begin position="520"/>
        <end position="538"/>
    </location>
</feature>
<dbReference type="InterPro" id="IPR008984">
    <property type="entry name" value="SMAD_FHA_dom_sf"/>
</dbReference>
<feature type="compositionally biased region" description="Basic and acidic residues" evidence="1">
    <location>
        <begin position="499"/>
        <end position="512"/>
    </location>
</feature>
<dbReference type="GO" id="GO:0045944">
    <property type="term" value="P:positive regulation of transcription by RNA polymerase II"/>
    <property type="evidence" value="ECO:0007669"/>
    <property type="project" value="TreeGrafter"/>
</dbReference>
<feature type="region of interest" description="Disordered" evidence="1">
    <location>
        <begin position="493"/>
        <end position="540"/>
    </location>
</feature>
<evidence type="ECO:0000256" key="1">
    <source>
        <dbReference type="SAM" id="MobiDB-lite"/>
    </source>
</evidence>
<dbReference type="AlphaFoldDB" id="A0AAN9RLY4"/>